<evidence type="ECO:0000259" key="3">
    <source>
        <dbReference type="Pfam" id="PF20009"/>
    </source>
</evidence>
<dbReference type="Pfam" id="PF20009">
    <property type="entry name" value="GEVED"/>
    <property type="match status" value="1"/>
</dbReference>
<protein>
    <submittedName>
        <fullName evidence="5">LruC domain-containing protein</fullName>
    </submittedName>
</protein>
<comment type="caution">
    <text evidence="5">The sequence shown here is derived from an EMBL/GenBank/DDBJ whole genome shotgun (WGS) entry which is preliminary data.</text>
</comment>
<keyword evidence="6" id="KW-1185">Reference proteome</keyword>
<gene>
    <name evidence="5" type="ORF">GCM10007916_23490</name>
</gene>
<evidence type="ECO:0000313" key="6">
    <source>
        <dbReference type="Proteomes" id="UP001157353"/>
    </source>
</evidence>
<dbReference type="InterPro" id="IPR031025">
    <property type="entry name" value="LruC_dom"/>
</dbReference>
<dbReference type="RefSeq" id="WP_284204404.1">
    <property type="nucleotide sequence ID" value="NZ_BSPQ01000013.1"/>
</dbReference>
<dbReference type="Gene3D" id="2.130.10.10">
    <property type="entry name" value="YVTN repeat-like/Quinoprotein amine dehydrogenase"/>
    <property type="match status" value="1"/>
</dbReference>
<keyword evidence="1" id="KW-0732">Signal</keyword>
<dbReference type="InterPro" id="IPR032295">
    <property type="entry name" value="DUF4842"/>
</dbReference>
<dbReference type="NCBIfam" id="TIGR04456">
    <property type="entry name" value="LruC_dom"/>
    <property type="match status" value="1"/>
</dbReference>
<feature type="domain" description="GEVED" evidence="3">
    <location>
        <begin position="375"/>
        <end position="448"/>
    </location>
</feature>
<dbReference type="InterPro" id="IPR045474">
    <property type="entry name" value="GEVED"/>
</dbReference>
<feature type="domain" description="DUF6923" evidence="4">
    <location>
        <begin position="55"/>
        <end position="276"/>
    </location>
</feature>
<feature type="chain" id="PRO_5046892456" evidence="1">
    <location>
        <begin position="35"/>
        <end position="735"/>
    </location>
</feature>
<feature type="signal peptide" evidence="1">
    <location>
        <begin position="1"/>
        <end position="34"/>
    </location>
</feature>
<dbReference type="InterPro" id="IPR054215">
    <property type="entry name" value="DUF6923"/>
</dbReference>
<dbReference type="Pfam" id="PF21959">
    <property type="entry name" value="DUF6923"/>
    <property type="match status" value="1"/>
</dbReference>
<dbReference type="Pfam" id="PF16130">
    <property type="entry name" value="DUF4842"/>
    <property type="match status" value="1"/>
</dbReference>
<dbReference type="Proteomes" id="UP001157353">
    <property type="component" value="Unassembled WGS sequence"/>
</dbReference>
<evidence type="ECO:0000259" key="2">
    <source>
        <dbReference type="Pfam" id="PF16130"/>
    </source>
</evidence>
<reference evidence="6" key="1">
    <citation type="journal article" date="2019" name="Int. J. Syst. Evol. Microbiol.">
        <title>The Global Catalogue of Microorganisms (GCM) 10K type strain sequencing project: providing services to taxonomists for standard genome sequencing and annotation.</title>
        <authorList>
            <consortium name="The Broad Institute Genomics Platform"/>
            <consortium name="The Broad Institute Genome Sequencing Center for Infectious Disease"/>
            <person name="Wu L."/>
            <person name="Ma J."/>
        </authorList>
    </citation>
    <scope>NUCLEOTIDE SEQUENCE [LARGE SCALE GENOMIC DNA]</scope>
    <source>
        <strain evidence="6">NBRC 103166</strain>
    </source>
</reference>
<accession>A0ABQ6E235</accession>
<evidence type="ECO:0000256" key="1">
    <source>
        <dbReference type="SAM" id="SignalP"/>
    </source>
</evidence>
<feature type="domain" description="DUF4842" evidence="2">
    <location>
        <begin position="499"/>
        <end position="724"/>
    </location>
</feature>
<name>A0ABQ6E235_9GAMM</name>
<dbReference type="EMBL" id="BSPQ01000013">
    <property type="protein sequence ID" value="GLS91280.1"/>
    <property type="molecule type" value="Genomic_DNA"/>
</dbReference>
<dbReference type="SUPFAM" id="SSF63825">
    <property type="entry name" value="YWTD domain"/>
    <property type="match status" value="1"/>
</dbReference>
<dbReference type="InterPro" id="IPR015943">
    <property type="entry name" value="WD40/YVTN_repeat-like_dom_sf"/>
</dbReference>
<organism evidence="5 6">
    <name type="scientific">Psychromonas marina</name>
    <dbReference type="NCBI Taxonomy" id="88364"/>
    <lineage>
        <taxon>Bacteria</taxon>
        <taxon>Pseudomonadati</taxon>
        <taxon>Pseudomonadota</taxon>
        <taxon>Gammaproteobacteria</taxon>
        <taxon>Alteromonadales</taxon>
        <taxon>Psychromonadaceae</taxon>
        <taxon>Psychromonas</taxon>
    </lineage>
</organism>
<proteinExistence type="predicted"/>
<evidence type="ECO:0000259" key="4">
    <source>
        <dbReference type="Pfam" id="PF21959"/>
    </source>
</evidence>
<sequence length="735" mass="80981">MQHYKALGKFGFKSRTLFTACALMAGQSITAVNAAPFSTCPSKAFLFQGKPVASYGVNLVTGSFQLIEDNPGINANINGLGFDEQDRYLYGFNTTDLQVVRMDSDFQVQALNVSGLPADYTFFVGDVSSHHYYLYRKNVGLYKIDLSPLDNDITAALTAQHIGKASVNLTDIAFNPNDNQLYGVDNGTGKLYQISPDTGAAKYIGESGETGTFGAMYFDVNGYFYLSRNQDGKIYRIDLSSVTSNSTIDELQALDVTAIHFADGPSSSQNDGARCASAPLIDEDSPSNIDFGDAPQTYATLLADNGARHLLDGETYLGLTAPDGDYDGYTGADSDDSTLLNDQSFDDEDGVNFVTAFEIGLDSVVTVYASRDGILSAWFDWNRDGDFDDQDEQSLVDIALTEGLNVLSLRVPDGAVAGNSWSRFRFSQQAELNYYGGSSSGEVEDHAFTISESGISYRYYPGENSWVTLAYEDQWPASDDYDMNDVVMYYRTVEVIQDNQVVRIDIKGELQALGGVYHNGFAVQLEDVDTTNVNQQTLRLLHNNIEQQYSGTNGATTYPILETGNSNAVVIISQDLWKQASSVCSYHRTEKGCNQTQSFDFEISVPLINPIEIGTISAPYDPFIFATEGLYHGEMFTSHPGRGLEIHLVDKAPTEKFNSDFYGLADDTSDPSTGRYFRNSNNLPWALEVSGPWKWPSERSPLLNAYPEFQTFVESNGNQGSQWFDLNQAIARHLF</sequence>
<evidence type="ECO:0000313" key="5">
    <source>
        <dbReference type="EMBL" id="GLS91280.1"/>
    </source>
</evidence>